<keyword evidence="2" id="KW-1185">Reference proteome</keyword>
<reference evidence="1 2" key="1">
    <citation type="journal article" date="2023" name="Life. Sci Alliance">
        <title>Evolutionary insights into 3D genome organization and epigenetic landscape of Vigna mungo.</title>
        <authorList>
            <person name="Junaid A."/>
            <person name="Singh B."/>
            <person name="Bhatia S."/>
        </authorList>
    </citation>
    <scope>NUCLEOTIDE SEQUENCE [LARGE SCALE GENOMIC DNA]</scope>
    <source>
        <strain evidence="1">Urdbean</strain>
    </source>
</reference>
<dbReference type="AlphaFoldDB" id="A0AAQ3RQ32"/>
<gene>
    <name evidence="1" type="ORF">V8G54_024400</name>
</gene>
<proteinExistence type="predicted"/>
<accession>A0AAQ3RQ32</accession>
<name>A0AAQ3RQ32_VIGMU</name>
<evidence type="ECO:0000313" key="1">
    <source>
        <dbReference type="EMBL" id="WVZ03594.1"/>
    </source>
</evidence>
<sequence>MILMLDLTIPSSSVLPSPIPLASYHKPLSRFPSTLASISLKSSTSHRFLQQKWIHRRSHQQHRQKHIQHICNADERLSPKFQFLRSKGASTSDIVCLVNVNGIGYLFRGRPSIFLSTNLREIIDEVKEMGFDSSKITFVIALDAMRSVKIAVGCES</sequence>
<dbReference type="EMBL" id="CP144694">
    <property type="protein sequence ID" value="WVZ03594.1"/>
    <property type="molecule type" value="Genomic_DNA"/>
</dbReference>
<organism evidence="1 2">
    <name type="scientific">Vigna mungo</name>
    <name type="common">Black gram</name>
    <name type="synonym">Phaseolus mungo</name>
    <dbReference type="NCBI Taxonomy" id="3915"/>
    <lineage>
        <taxon>Eukaryota</taxon>
        <taxon>Viridiplantae</taxon>
        <taxon>Streptophyta</taxon>
        <taxon>Embryophyta</taxon>
        <taxon>Tracheophyta</taxon>
        <taxon>Spermatophyta</taxon>
        <taxon>Magnoliopsida</taxon>
        <taxon>eudicotyledons</taxon>
        <taxon>Gunneridae</taxon>
        <taxon>Pentapetalae</taxon>
        <taxon>rosids</taxon>
        <taxon>fabids</taxon>
        <taxon>Fabales</taxon>
        <taxon>Fabaceae</taxon>
        <taxon>Papilionoideae</taxon>
        <taxon>50 kb inversion clade</taxon>
        <taxon>NPAAA clade</taxon>
        <taxon>indigoferoid/millettioid clade</taxon>
        <taxon>Phaseoleae</taxon>
        <taxon>Vigna</taxon>
    </lineage>
</organism>
<evidence type="ECO:0000313" key="2">
    <source>
        <dbReference type="Proteomes" id="UP001374535"/>
    </source>
</evidence>
<dbReference type="Proteomes" id="UP001374535">
    <property type="component" value="Chromosome 7"/>
</dbReference>
<protein>
    <submittedName>
        <fullName evidence="1">Uncharacterized protein</fullName>
    </submittedName>
</protein>